<dbReference type="PANTHER" id="PTHR15020:SF45">
    <property type="entry name" value="NAD(P)-BINDING DOMAIN-CONTAINING PROTEIN"/>
    <property type="match status" value="1"/>
</dbReference>
<sequence>MKILILGATGGTGRLIVGAAAAGGHEVVALVRSKAKAAGLVGATLVEGDARDEAALSRAIAGCDAVVSALGTAVSPFRKVTLLSTATRALVAVMERQGVRRLVCITGMGAGDSRGHGGFFYDRLFQPLLLRQVYEDKDRQEAAIQSSQLDWIIVRPTVLNDEPARGRVRALTDLTGVHGGRIARADVADFVVQQLAADTWLHRTPLITWQDGARPARTASDRRI</sequence>
<name>A0ABU0JCZ1_9HYPH</name>
<organism evidence="2 3">
    <name type="scientific">Labrys wisconsinensis</name>
    <dbReference type="NCBI Taxonomy" id="425677"/>
    <lineage>
        <taxon>Bacteria</taxon>
        <taxon>Pseudomonadati</taxon>
        <taxon>Pseudomonadota</taxon>
        <taxon>Alphaproteobacteria</taxon>
        <taxon>Hyphomicrobiales</taxon>
        <taxon>Xanthobacteraceae</taxon>
        <taxon>Labrys</taxon>
    </lineage>
</organism>
<evidence type="ECO:0000313" key="2">
    <source>
        <dbReference type="EMBL" id="MDQ0472149.1"/>
    </source>
</evidence>
<dbReference type="RefSeq" id="WP_307278499.1">
    <property type="nucleotide sequence ID" value="NZ_JAUSVX010000011.1"/>
</dbReference>
<feature type="domain" description="NAD(P)-binding" evidence="1">
    <location>
        <begin position="7"/>
        <end position="196"/>
    </location>
</feature>
<dbReference type="CDD" id="cd05244">
    <property type="entry name" value="BVR-B_like_SDR_a"/>
    <property type="match status" value="1"/>
</dbReference>
<dbReference type="PANTHER" id="PTHR15020">
    <property type="entry name" value="FLAVIN REDUCTASE-RELATED"/>
    <property type="match status" value="1"/>
</dbReference>
<keyword evidence="3" id="KW-1185">Reference proteome</keyword>
<dbReference type="SUPFAM" id="SSF51735">
    <property type="entry name" value="NAD(P)-binding Rossmann-fold domains"/>
    <property type="match status" value="1"/>
</dbReference>
<protein>
    <submittedName>
        <fullName evidence="2">NADH-flavin reductase</fullName>
    </submittedName>
</protein>
<dbReference type="EMBL" id="JAUSVX010000011">
    <property type="protein sequence ID" value="MDQ0472149.1"/>
    <property type="molecule type" value="Genomic_DNA"/>
</dbReference>
<evidence type="ECO:0000259" key="1">
    <source>
        <dbReference type="Pfam" id="PF13460"/>
    </source>
</evidence>
<reference evidence="2 3" key="1">
    <citation type="submission" date="2023-07" db="EMBL/GenBank/DDBJ databases">
        <title>Genomic Encyclopedia of Type Strains, Phase IV (KMG-IV): sequencing the most valuable type-strain genomes for metagenomic binning, comparative biology and taxonomic classification.</title>
        <authorList>
            <person name="Goeker M."/>
        </authorList>
    </citation>
    <scope>NUCLEOTIDE SEQUENCE [LARGE SCALE GENOMIC DNA]</scope>
    <source>
        <strain evidence="2 3">DSM 19619</strain>
    </source>
</reference>
<dbReference type="InterPro" id="IPR016040">
    <property type="entry name" value="NAD(P)-bd_dom"/>
</dbReference>
<evidence type="ECO:0000313" key="3">
    <source>
        <dbReference type="Proteomes" id="UP001242480"/>
    </source>
</evidence>
<dbReference type="InterPro" id="IPR036291">
    <property type="entry name" value="NAD(P)-bd_dom_sf"/>
</dbReference>
<dbReference type="Gene3D" id="3.40.50.720">
    <property type="entry name" value="NAD(P)-binding Rossmann-like Domain"/>
    <property type="match status" value="1"/>
</dbReference>
<accession>A0ABU0JCZ1</accession>
<dbReference type="Pfam" id="PF13460">
    <property type="entry name" value="NAD_binding_10"/>
    <property type="match status" value="1"/>
</dbReference>
<proteinExistence type="predicted"/>
<dbReference type="Proteomes" id="UP001242480">
    <property type="component" value="Unassembled WGS sequence"/>
</dbReference>
<comment type="caution">
    <text evidence="2">The sequence shown here is derived from an EMBL/GenBank/DDBJ whole genome shotgun (WGS) entry which is preliminary data.</text>
</comment>
<gene>
    <name evidence="2" type="ORF">QO011_005178</name>
</gene>